<feature type="domain" description="Mon2 C-terminal" evidence="5">
    <location>
        <begin position="953"/>
        <end position="1002"/>
    </location>
</feature>
<dbReference type="PANTHER" id="PTHR34199">
    <property type="entry name" value="NUMOD3 MOTIF FAMILY PROTEIN, EXPRESSED"/>
    <property type="match status" value="1"/>
</dbReference>
<dbReference type="STRING" id="105231.A0A1Y1IF23"/>
<dbReference type="SUPFAM" id="SSF48371">
    <property type="entry name" value="ARM repeat"/>
    <property type="match status" value="1"/>
</dbReference>
<evidence type="ECO:0000313" key="7">
    <source>
        <dbReference type="EMBL" id="GAQ86718.1"/>
    </source>
</evidence>
<organism evidence="7 8">
    <name type="scientific">Klebsormidium nitens</name>
    <name type="common">Green alga</name>
    <name type="synonym">Ulothrix nitens</name>
    <dbReference type="NCBI Taxonomy" id="105231"/>
    <lineage>
        <taxon>Eukaryota</taxon>
        <taxon>Viridiplantae</taxon>
        <taxon>Streptophyta</taxon>
        <taxon>Klebsormidiophyceae</taxon>
        <taxon>Klebsormidiales</taxon>
        <taxon>Klebsormidiaceae</taxon>
        <taxon>Klebsormidium</taxon>
    </lineage>
</organism>
<dbReference type="Pfam" id="PF16206">
    <property type="entry name" value="Mon2_C"/>
    <property type="match status" value="2"/>
</dbReference>
<feature type="compositionally biased region" description="Acidic residues" evidence="3">
    <location>
        <begin position="1546"/>
        <end position="1563"/>
    </location>
</feature>
<feature type="region of interest" description="Disordered" evidence="3">
    <location>
        <begin position="1445"/>
        <end position="1565"/>
    </location>
</feature>
<keyword evidence="2" id="KW-0653">Protein transport</keyword>
<proteinExistence type="predicted"/>
<feature type="domain" description="Mon2/Sec7/BIG1-like dimerisation and cyclophilin-binding" evidence="6">
    <location>
        <begin position="3"/>
        <end position="172"/>
    </location>
</feature>
<feature type="domain" description="Mon2/Sec7/BIG1-like HUS" evidence="4">
    <location>
        <begin position="243"/>
        <end position="398"/>
    </location>
</feature>
<dbReference type="PANTHER" id="PTHR34199:SF4">
    <property type="entry name" value="ARM REPEAT SUPERFAMILY PROTEIN"/>
    <property type="match status" value="1"/>
</dbReference>
<accession>A0A1Y1IF23</accession>
<dbReference type="EMBL" id="DF237256">
    <property type="protein sequence ID" value="GAQ86718.1"/>
    <property type="molecule type" value="Genomic_DNA"/>
</dbReference>
<evidence type="ECO:0000259" key="5">
    <source>
        <dbReference type="Pfam" id="PF16206"/>
    </source>
</evidence>
<evidence type="ECO:0000313" key="8">
    <source>
        <dbReference type="Proteomes" id="UP000054558"/>
    </source>
</evidence>
<dbReference type="Pfam" id="PF16213">
    <property type="entry name" value="DCB"/>
    <property type="match status" value="1"/>
</dbReference>
<feature type="region of interest" description="Disordered" evidence="3">
    <location>
        <begin position="832"/>
        <end position="858"/>
    </location>
</feature>
<dbReference type="GO" id="GO:0015031">
    <property type="term" value="P:protein transport"/>
    <property type="evidence" value="ECO:0007669"/>
    <property type="project" value="UniProtKB-KW"/>
</dbReference>
<evidence type="ECO:0000256" key="2">
    <source>
        <dbReference type="ARBA" id="ARBA00022927"/>
    </source>
</evidence>
<feature type="compositionally biased region" description="Basic and acidic residues" evidence="3">
    <location>
        <begin position="1045"/>
        <end position="1056"/>
    </location>
</feature>
<gene>
    <name evidence="7" type="ORF">KFL_003070060</name>
</gene>
<dbReference type="OMA" id="AWRLCLN"/>
<dbReference type="OrthoDB" id="294853at2759"/>
<name>A0A1Y1IF23_KLENI</name>
<dbReference type="InterPro" id="IPR016024">
    <property type="entry name" value="ARM-type_fold"/>
</dbReference>
<feature type="region of interest" description="Disordered" evidence="3">
    <location>
        <begin position="744"/>
        <end position="763"/>
    </location>
</feature>
<keyword evidence="8" id="KW-1185">Reference proteome</keyword>
<dbReference type="Proteomes" id="UP000054558">
    <property type="component" value="Unassembled WGS sequence"/>
</dbReference>
<evidence type="ECO:0000259" key="6">
    <source>
        <dbReference type="Pfam" id="PF16213"/>
    </source>
</evidence>
<keyword evidence="1" id="KW-0813">Transport</keyword>
<dbReference type="InterPro" id="IPR032629">
    <property type="entry name" value="DCB_dom"/>
</dbReference>
<sequence>MATFITVLENEMRSLSTEARRKYPSLKDAAERGILKLRATPDAAAIAQNDEVIKTFLLACETKNVKICAIGLSCLQKLTAHDAIPVTSLPQILATLEQNSELLDESVQLKTLQLILTLLQSTVHPEKENDVSIVLGICFRLLGNPRSVDSVRGTAAATLRQAVALTFDRVVAAEGLPSTGSQRGGTRRVSGTIIPGSTVSVQGGQGLQKEYSLSTPSSKRISHPDDLKAALKELSQPGRLGLKLLEDIIALAHGSPACWLNVPSLSRVFALDMLEYVLSHYVAIFMLLPAYSNVLRQKACSLLITSLRATGELEGDVGEPPVRRMLLRCVSTVTRFYATIITTECEVFLQMLIKSMELEQALWHRIYVLDVLRGFCTEARVLRTIFEIFDMRPHNTNVVHDMVATLARVVSIIQFPDLNEEVMLAVASMFTSRAKGVEWVIEVDTSGNPLVAAVNEAQAITLAIESLLGAVLTISTLADEAVEEGELESPSCQKPDIELPEEGDSASVEHRALAMAGIVVTSAGKGEGDEAAVGSGQGLGDMCRRMVDSVWKTLLEALSLVLAKSTNESTILEILRGYQAFTQACGLLRAVEPRDAFLASLCKFTMAQHTNPEGAVDLGKSISRKGEDGIVLTPKNVQALRTLFNVSHRLADVLGPAWVLVLETLACLDRTLHAPHATTQEVSVSVPKLGTSGGLSDFSILSSLDSQLFESTAHMSDTAVRALIGALRQVSKGAVSGISSGLGMAASGSNQERGPGAGGAPQGLPRMFAVDRMVDTVMHNLHRVDRLWDEVTGHLLELTEHESPAVRTAALDALDRLLTAVLGCGKVKEEAAAGRDKEAKRRKSHDAEGAGGTFSPSASKLRPKELLLDVGPRPLNEKFEVLVIQPLVRLYGAKDGDMRAGALRSLLHILERHGERLYHSWPVLLKLLGRVATDAEKDLVPLGFQSVRVVMNDCLATMPADALRTCVEVAGAYGAQKADLNISLTAVTLLWTTADFFGKGGQEAVVDVGSPLEARKQSHAGATTSDAKENGRPPSRLGPGLSRPSEGESGSRKEVLAGESPVGKGGLAGKEMGLGTSPGRENPRAGEGGGPWLGGADEGSHKLDAKNEQLLGDVFLELQALCTDDRPEVRNSGIRTLFASLVSHGSRISAELWRHCVWELLLPLLENVKHLAATSSKEESAGRELGKAGGKTVLMLVHHSRNTAQKQWDETLVMYLSGMSRLLRSYFRLLEAMPDFDKAWSSYLQFVAESIAEGSKEVGIAAVSSIHTVLQAQASKGTLPRSYWDSAFDLLEDAARRSVQPESRVALKARLELLESLGALYSKCSAAFEPTDFLRALAMIDVLAKWPLLPEDSASLPGTLPQVQRTVLDVLPQMRPIGERHVALWPALLQQMVGYLPGGEAVRLPYCRVPQKYRRKKGGGADAKRTDPLETSVTSLVSHELNFDKGRDEVGAPNNAPVQNGSVDGPKMEQPGSDGPEAEPDSSFTGWVSSLWGGGSRRPSEESPKPLPKSAADEQPREVVENGQPAAPSQEPEDASKATAAATVEEAADGDALESQESSDDYPEIAPGALSPLFAEKVCAVLTESYCGHAPKDAQVMVLPDVVAALGRCMITRRDAPDSDLWRVAVRCLKQVLNAALGTPESSPDWNIASPTAEAVDSASLEDWTAALQRRLEGDPSEALGELGRPRLWKELAQLFEDFLLGACGKPQLGGIPPETAKSDEQLEGVALDTLCERVLAHCREAPEEVQRRLVAVIDNCAARTSQLPLGKAVPENCSRFSLACLVRLFVLCGRGGPQDGYDSSSVIGARVALPILIARCDSILKRFAEDESEVGDTRLPQMRLDELVCMLQELARLVLHPQAASVIDIPLGPHKAEGAAARAFTNGTGRSRGGGRTSWKDDEGRQLGWERAHLLLLYTPLCEMVISREPRVRELVLVLFRLLGAELGLVRNIKELPV</sequence>
<feature type="domain" description="Mon2 C-terminal" evidence="5">
    <location>
        <begin position="1115"/>
        <end position="1274"/>
    </location>
</feature>
<evidence type="ECO:0000259" key="4">
    <source>
        <dbReference type="Pfam" id="PF12783"/>
    </source>
</evidence>
<evidence type="ECO:0000256" key="3">
    <source>
        <dbReference type="SAM" id="MobiDB-lite"/>
    </source>
</evidence>
<dbReference type="Pfam" id="PF12783">
    <property type="entry name" value="Sec7-like_HUS"/>
    <property type="match status" value="1"/>
</dbReference>
<feature type="compositionally biased region" description="Gly residues" evidence="3">
    <location>
        <begin position="1086"/>
        <end position="1097"/>
    </location>
</feature>
<protein>
    <submittedName>
        <fullName evidence="7">ARM repeat superfamily protein</fullName>
    </submittedName>
</protein>
<dbReference type="InterPro" id="IPR032691">
    <property type="entry name" value="Mon2/Sec7/BIG1-like_HUS"/>
</dbReference>
<evidence type="ECO:0000256" key="1">
    <source>
        <dbReference type="ARBA" id="ARBA00022448"/>
    </source>
</evidence>
<dbReference type="InterPro" id="IPR032817">
    <property type="entry name" value="Mon2_C"/>
</dbReference>
<feature type="compositionally biased region" description="Basic and acidic residues" evidence="3">
    <location>
        <begin position="1511"/>
        <end position="1520"/>
    </location>
</feature>
<reference evidence="7 8" key="1">
    <citation type="journal article" date="2014" name="Nat. Commun.">
        <title>Klebsormidium flaccidum genome reveals primary factors for plant terrestrial adaptation.</title>
        <authorList>
            <person name="Hori K."/>
            <person name="Maruyama F."/>
            <person name="Fujisawa T."/>
            <person name="Togashi T."/>
            <person name="Yamamoto N."/>
            <person name="Seo M."/>
            <person name="Sato S."/>
            <person name="Yamada T."/>
            <person name="Mori H."/>
            <person name="Tajima N."/>
            <person name="Moriyama T."/>
            <person name="Ikeuchi M."/>
            <person name="Watanabe M."/>
            <person name="Wada H."/>
            <person name="Kobayashi K."/>
            <person name="Saito M."/>
            <person name="Masuda T."/>
            <person name="Sasaki-Sekimoto Y."/>
            <person name="Mashiguchi K."/>
            <person name="Awai K."/>
            <person name="Shimojima M."/>
            <person name="Masuda S."/>
            <person name="Iwai M."/>
            <person name="Nobusawa T."/>
            <person name="Narise T."/>
            <person name="Kondo S."/>
            <person name="Saito H."/>
            <person name="Sato R."/>
            <person name="Murakawa M."/>
            <person name="Ihara Y."/>
            <person name="Oshima-Yamada Y."/>
            <person name="Ohtaka K."/>
            <person name="Satoh M."/>
            <person name="Sonobe K."/>
            <person name="Ishii M."/>
            <person name="Ohtani R."/>
            <person name="Kanamori-Sato M."/>
            <person name="Honoki R."/>
            <person name="Miyazaki D."/>
            <person name="Mochizuki H."/>
            <person name="Umetsu J."/>
            <person name="Higashi K."/>
            <person name="Shibata D."/>
            <person name="Kamiya Y."/>
            <person name="Sato N."/>
            <person name="Nakamura Y."/>
            <person name="Tabata S."/>
            <person name="Ida S."/>
            <person name="Kurokawa K."/>
            <person name="Ohta H."/>
        </authorList>
    </citation>
    <scope>NUCLEOTIDE SEQUENCE [LARGE SCALE GENOMIC DNA]</scope>
    <source>
        <strain evidence="7 8">NIES-2285</strain>
    </source>
</reference>
<feature type="region of interest" description="Disordered" evidence="3">
    <location>
        <begin position="1010"/>
        <end position="1100"/>
    </location>
</feature>